<reference evidence="1" key="2">
    <citation type="submission" date="2020-05" db="UniProtKB">
        <authorList>
            <consortium name="EnsemblMetazoa"/>
        </authorList>
    </citation>
    <scope>IDENTIFICATION</scope>
    <source>
        <strain evidence="1">CM1001059</strain>
    </source>
</reference>
<evidence type="ECO:0000313" key="2">
    <source>
        <dbReference type="Proteomes" id="UP000075902"/>
    </source>
</evidence>
<accession>A0A182UJG0</accession>
<dbReference type="VEuPathDB" id="VectorBase:AMEC021490"/>
<proteinExistence type="predicted"/>
<keyword evidence="2" id="KW-1185">Reference proteome</keyword>
<dbReference type="EnsemblMetazoa" id="AMEC021490-RA">
    <property type="protein sequence ID" value="AMEC021490-PA"/>
    <property type="gene ID" value="AMEC021490"/>
</dbReference>
<organism evidence="1 2">
    <name type="scientific">Anopheles melas</name>
    <dbReference type="NCBI Taxonomy" id="34690"/>
    <lineage>
        <taxon>Eukaryota</taxon>
        <taxon>Metazoa</taxon>
        <taxon>Ecdysozoa</taxon>
        <taxon>Arthropoda</taxon>
        <taxon>Hexapoda</taxon>
        <taxon>Insecta</taxon>
        <taxon>Pterygota</taxon>
        <taxon>Neoptera</taxon>
        <taxon>Endopterygota</taxon>
        <taxon>Diptera</taxon>
        <taxon>Nematocera</taxon>
        <taxon>Culicoidea</taxon>
        <taxon>Culicidae</taxon>
        <taxon>Anophelinae</taxon>
        <taxon>Anopheles</taxon>
    </lineage>
</organism>
<reference evidence="2" key="1">
    <citation type="submission" date="2014-01" db="EMBL/GenBank/DDBJ databases">
        <title>The Genome Sequence of Anopheles melas CM1001059_A (V2).</title>
        <authorList>
            <consortium name="The Broad Institute Genomics Platform"/>
            <person name="Neafsey D.E."/>
            <person name="Besansky N."/>
            <person name="Howell P."/>
            <person name="Walton C."/>
            <person name="Young S.K."/>
            <person name="Zeng Q."/>
            <person name="Gargeya S."/>
            <person name="Fitzgerald M."/>
            <person name="Haas B."/>
            <person name="Abouelleil A."/>
            <person name="Allen A.W."/>
            <person name="Alvarado L."/>
            <person name="Arachchi H.M."/>
            <person name="Berlin A.M."/>
            <person name="Chapman S.B."/>
            <person name="Gainer-Dewar J."/>
            <person name="Goldberg J."/>
            <person name="Griggs A."/>
            <person name="Gujja S."/>
            <person name="Hansen M."/>
            <person name="Howarth C."/>
            <person name="Imamovic A."/>
            <person name="Ireland A."/>
            <person name="Larimer J."/>
            <person name="McCowan C."/>
            <person name="Murphy C."/>
            <person name="Pearson M."/>
            <person name="Poon T.W."/>
            <person name="Priest M."/>
            <person name="Roberts A."/>
            <person name="Saif S."/>
            <person name="Shea T."/>
            <person name="Sisk P."/>
            <person name="Sykes S."/>
            <person name="Wortman J."/>
            <person name="Nusbaum C."/>
            <person name="Birren B."/>
        </authorList>
    </citation>
    <scope>NUCLEOTIDE SEQUENCE [LARGE SCALE GENOMIC DNA]</scope>
    <source>
        <strain evidence="2">CM1001059</strain>
    </source>
</reference>
<protein>
    <submittedName>
        <fullName evidence="1">Uncharacterized protein</fullName>
    </submittedName>
</protein>
<dbReference type="Proteomes" id="UP000075902">
    <property type="component" value="Unassembled WGS sequence"/>
</dbReference>
<dbReference type="AlphaFoldDB" id="A0A182UJG0"/>
<evidence type="ECO:0000313" key="1">
    <source>
        <dbReference type="EnsemblMetazoa" id="AMEC021490-PA"/>
    </source>
</evidence>
<name>A0A182UJG0_9DIPT</name>
<sequence length="189" mass="21640">MQGHIGKYGGGPLLPDSRRSLLSLAKNSLISSRVTTCWFVTNWSRNSRNRLVMRLYSHIDLRDPIQLAQHLHALLVGRTVRAVLLLTDVLVILHRVLLVQQILDAMLLSFELFGSSKSRCRIWYQSSHTTHWTISSCTSSSGSGYGRWQTQYRPEKFWLYRFRSLASSLRGSSLHFTSGMRGPPQSHRK</sequence>